<evidence type="ECO:0000259" key="1">
    <source>
        <dbReference type="Pfam" id="PF19277"/>
    </source>
</evidence>
<evidence type="ECO:0000313" key="2">
    <source>
        <dbReference type="EMBL" id="KAG8440928.1"/>
    </source>
</evidence>
<dbReference type="GO" id="GO:0019432">
    <property type="term" value="P:triglyceride biosynthetic process"/>
    <property type="evidence" value="ECO:0007669"/>
    <property type="project" value="TreeGrafter"/>
</dbReference>
<dbReference type="GO" id="GO:0006631">
    <property type="term" value="P:fatty acid metabolic process"/>
    <property type="evidence" value="ECO:0007669"/>
    <property type="project" value="TreeGrafter"/>
</dbReference>
<accession>A0A8T2JBQ0</accession>
<protein>
    <recommendedName>
        <fullName evidence="1">GPAT/DHAPAT C-terminal domain-containing protein</fullName>
    </recommendedName>
</protein>
<dbReference type="Proteomes" id="UP000812440">
    <property type="component" value="Chromosome 3"/>
</dbReference>
<feature type="non-terminal residue" evidence="2">
    <location>
        <position position="684"/>
    </location>
</feature>
<dbReference type="PANTHER" id="PTHR12563:SF15">
    <property type="entry name" value="GLYCEROL-3-PHOSPHATE ACYLTRANSFERASE 2, MITOCHONDRIAL"/>
    <property type="match status" value="1"/>
</dbReference>
<reference evidence="2" key="1">
    <citation type="thesis" date="2020" institute="ProQuest LLC" country="789 East Eisenhower Parkway, Ann Arbor, MI, USA">
        <title>Comparative Genomics and Chromosome Evolution.</title>
        <authorList>
            <person name="Mudd A.B."/>
        </authorList>
    </citation>
    <scope>NUCLEOTIDE SEQUENCE</scope>
    <source>
        <strain evidence="2">Female2</strain>
        <tissue evidence="2">Blood</tissue>
    </source>
</reference>
<gene>
    <name evidence="2" type="ORF">GDO86_006603</name>
</gene>
<proteinExistence type="predicted"/>
<dbReference type="Pfam" id="PF19277">
    <property type="entry name" value="GPAT_C"/>
    <property type="match status" value="1"/>
</dbReference>
<name>A0A8T2JBQ0_9PIPI</name>
<comment type="caution">
    <text evidence="2">The sequence shown here is derived from an EMBL/GenBank/DDBJ whole genome shotgun (WGS) entry which is preliminary data.</text>
</comment>
<keyword evidence="3" id="KW-1185">Reference proteome</keyword>
<dbReference type="PANTHER" id="PTHR12563">
    <property type="entry name" value="GLYCEROL-3-PHOSPHATE ACYLTRANSFERASE"/>
    <property type="match status" value="1"/>
</dbReference>
<evidence type="ECO:0000313" key="3">
    <source>
        <dbReference type="Proteomes" id="UP000812440"/>
    </source>
</evidence>
<dbReference type="InterPro" id="IPR045520">
    <property type="entry name" value="GPAT/DHAPAT_C"/>
</dbReference>
<dbReference type="GO" id="GO:0008654">
    <property type="term" value="P:phospholipid biosynthetic process"/>
    <property type="evidence" value="ECO:0007669"/>
    <property type="project" value="TreeGrafter"/>
</dbReference>
<dbReference type="GO" id="GO:0034587">
    <property type="term" value="P:piRNA processing"/>
    <property type="evidence" value="ECO:0007669"/>
    <property type="project" value="TreeGrafter"/>
</dbReference>
<feature type="domain" description="GPAT/DHAPAT C-terminal" evidence="1">
    <location>
        <begin position="262"/>
        <end position="648"/>
    </location>
</feature>
<dbReference type="GO" id="GO:0004366">
    <property type="term" value="F:glycerol-3-phosphate O-acyltransferase activity"/>
    <property type="evidence" value="ECO:0007669"/>
    <property type="project" value="TreeGrafter"/>
</dbReference>
<dbReference type="OrthoDB" id="5962536at2759"/>
<sequence length="684" mass="76472">VWSLGIGVKFDTVSPFLGKYRPFVGRPCQTCSSKSMEIFYYKRHTQMGFCDVLHITEKNCSVKSAIEENPIQEDIVEPSGSPSVLSKNTCHTDVIRILGQIQRSLSPWLTRIICWLLIKVLRCLFLNLQLHSGQVATVREASAARIGIIFLPENAGSETVGEVVLSAFTETFLAEGHSLLIFLESPSSSCFHSLSPIGKKWVRQLIATLQSRAVPDVLIVPVGVSYESYPDCGTAGREAVPSSFLGALRSVLWLLFPWPCTGCARVDFAQPFSLQEYIINYMLRNLPPPLPLDKTLLPCILGTRNSMQEDEDLHLEPDTTVSKEKLLENRFILHCLRAAVSCSAIMSSHILAALLLCRYRGGVSFSQILCDFPVLTEDILLRGFDVGFSGQRWDLVSHGLHLLRGSVCLHSVASHDIYVLCQENQVAVSQLSHQCTHLLPVFMYEALGACALKSILSQADTLGAVEVLFTQEELIEKLMCLCSLLPRTFLLLPPCSSMCMLCEGVLDKLIQCGLISMREDPLLLTACDIGRRQLANSLMWRATDDTDSDSDCVGENIKRYYKLGRSELYANFFVFLCRLLGPILRTYVRAAMFLQETKEFVPDTESGCIEMLHKFLVQKAKEDGSYECAQRSMAACAVETFVDLGIFTKHLDMNRPVLHLSEAFLHQENCKKLISFIQQFLYDG</sequence>
<dbReference type="GO" id="GO:0006072">
    <property type="term" value="P:glycerol-3-phosphate metabolic process"/>
    <property type="evidence" value="ECO:0007669"/>
    <property type="project" value="TreeGrafter"/>
</dbReference>
<dbReference type="EMBL" id="JAACNH010000006">
    <property type="protein sequence ID" value="KAG8440928.1"/>
    <property type="molecule type" value="Genomic_DNA"/>
</dbReference>
<dbReference type="AlphaFoldDB" id="A0A8T2JBQ0"/>
<organism evidence="2 3">
    <name type="scientific">Hymenochirus boettgeri</name>
    <name type="common">Congo dwarf clawed frog</name>
    <dbReference type="NCBI Taxonomy" id="247094"/>
    <lineage>
        <taxon>Eukaryota</taxon>
        <taxon>Metazoa</taxon>
        <taxon>Chordata</taxon>
        <taxon>Craniata</taxon>
        <taxon>Vertebrata</taxon>
        <taxon>Euteleostomi</taxon>
        <taxon>Amphibia</taxon>
        <taxon>Batrachia</taxon>
        <taxon>Anura</taxon>
        <taxon>Pipoidea</taxon>
        <taxon>Pipidae</taxon>
        <taxon>Pipinae</taxon>
        <taxon>Hymenochirus</taxon>
    </lineage>
</organism>
<dbReference type="GO" id="GO:0031966">
    <property type="term" value="C:mitochondrial membrane"/>
    <property type="evidence" value="ECO:0007669"/>
    <property type="project" value="TreeGrafter"/>
</dbReference>
<dbReference type="InterPro" id="IPR022284">
    <property type="entry name" value="GPAT/DHAPAT"/>
</dbReference>